<dbReference type="InterPro" id="IPR052379">
    <property type="entry name" value="Type_VII_TA_RNase"/>
</dbReference>
<evidence type="ECO:0000256" key="3">
    <source>
        <dbReference type="ARBA" id="ARBA00022722"/>
    </source>
</evidence>
<sequence>MEILGELEVLPEDFVPKFAPAAGFRDILVHMYTDIDVERVYGYLQKNLDDIKLFGRLVAL</sequence>
<dbReference type="RefSeq" id="WP_340222462.1">
    <property type="nucleotide sequence ID" value="NZ_JAXUHJ010000008.1"/>
</dbReference>
<dbReference type="Proteomes" id="UP001369247">
    <property type="component" value="Unassembled WGS sequence"/>
</dbReference>
<keyword evidence="4" id="KW-0378">Hydrolase</keyword>
<name>A0ABU8TVF0_METWO</name>
<evidence type="ECO:0000256" key="4">
    <source>
        <dbReference type="ARBA" id="ARBA00022801"/>
    </source>
</evidence>
<evidence type="ECO:0000256" key="2">
    <source>
        <dbReference type="ARBA" id="ARBA00022649"/>
    </source>
</evidence>
<reference evidence="6 7" key="1">
    <citation type="submission" date="2023-12" db="EMBL/GenBank/DDBJ databases">
        <title>Phenotypic and Genomic Characterization of Methanothermobacter wolfeii Strain BSEL, a CO2-Capturing Archaeon with Minimal Nutrient Requirements.</title>
        <authorList>
            <person name="Ale Enriquez F."/>
            <person name="Ahring B.K."/>
        </authorList>
    </citation>
    <scope>NUCLEOTIDE SEQUENCE [LARGE SCALE GENOMIC DNA]</scope>
    <source>
        <strain evidence="6 7">BSEL-1</strain>
    </source>
</reference>
<proteinExistence type="inferred from homology"/>
<dbReference type="PANTHER" id="PTHR33397">
    <property type="entry name" value="UPF0331 PROTEIN YUTE"/>
    <property type="match status" value="1"/>
</dbReference>
<comment type="similarity">
    <text evidence="5">Belongs to the HepT RNase toxin family.</text>
</comment>
<keyword evidence="1" id="KW-0597">Phosphoprotein</keyword>
<gene>
    <name evidence="6" type="ORF">U2150_03610</name>
</gene>
<dbReference type="Gene3D" id="1.20.120.580">
    <property type="entry name" value="bsu32300-like"/>
    <property type="match status" value="1"/>
</dbReference>
<protein>
    <submittedName>
        <fullName evidence="6">HepT-like ribonuclease domain-containing protein</fullName>
    </submittedName>
</protein>
<evidence type="ECO:0000256" key="1">
    <source>
        <dbReference type="ARBA" id="ARBA00022553"/>
    </source>
</evidence>
<dbReference type="Pfam" id="PF01934">
    <property type="entry name" value="HepT-like"/>
    <property type="match status" value="1"/>
</dbReference>
<evidence type="ECO:0000313" key="6">
    <source>
        <dbReference type="EMBL" id="MEJ8542579.1"/>
    </source>
</evidence>
<evidence type="ECO:0000313" key="7">
    <source>
        <dbReference type="Proteomes" id="UP001369247"/>
    </source>
</evidence>
<comment type="caution">
    <text evidence="6">The sequence shown here is derived from an EMBL/GenBank/DDBJ whole genome shotgun (WGS) entry which is preliminary data.</text>
</comment>
<evidence type="ECO:0000256" key="5">
    <source>
        <dbReference type="ARBA" id="ARBA00024207"/>
    </source>
</evidence>
<dbReference type="EMBL" id="JAXUHJ010000008">
    <property type="protein sequence ID" value="MEJ8542579.1"/>
    <property type="molecule type" value="Genomic_DNA"/>
</dbReference>
<organism evidence="6 7">
    <name type="scientific">Methanothermobacter wolfeii</name>
    <name type="common">Methanobacterium wolfei</name>
    <dbReference type="NCBI Taxonomy" id="145261"/>
    <lineage>
        <taxon>Archaea</taxon>
        <taxon>Methanobacteriati</taxon>
        <taxon>Methanobacteriota</taxon>
        <taxon>Methanomada group</taxon>
        <taxon>Methanobacteria</taxon>
        <taxon>Methanobacteriales</taxon>
        <taxon>Methanobacteriaceae</taxon>
        <taxon>Methanothermobacter</taxon>
    </lineage>
</organism>
<keyword evidence="7" id="KW-1185">Reference proteome</keyword>
<dbReference type="PANTHER" id="PTHR33397:SF5">
    <property type="entry name" value="RNASE YUTE-RELATED"/>
    <property type="match status" value="1"/>
</dbReference>
<dbReference type="InterPro" id="IPR008201">
    <property type="entry name" value="HepT-like"/>
</dbReference>
<accession>A0ABU8TVF0</accession>
<dbReference type="InterPro" id="IPR037038">
    <property type="entry name" value="HepT-like_sf"/>
</dbReference>
<keyword evidence="2" id="KW-1277">Toxin-antitoxin system</keyword>
<keyword evidence="3" id="KW-0540">Nuclease</keyword>